<feature type="region of interest" description="Disordered" evidence="1">
    <location>
        <begin position="109"/>
        <end position="135"/>
    </location>
</feature>
<reference evidence="2" key="2">
    <citation type="journal article" date="2022" name="Proc. Natl. Acad. Sci. U.S.A.">
        <title>Diploid-dominant life cycles characterize the early evolution of Fungi.</title>
        <authorList>
            <person name="Amses K.R."/>
            <person name="Simmons D.R."/>
            <person name="Longcore J.E."/>
            <person name="Mondo S.J."/>
            <person name="Seto K."/>
            <person name="Jeronimo G.H."/>
            <person name="Bonds A.E."/>
            <person name="Quandt C.A."/>
            <person name="Davis W.J."/>
            <person name="Chang Y."/>
            <person name="Federici B.A."/>
            <person name="Kuo A."/>
            <person name="LaButti K."/>
            <person name="Pangilinan J."/>
            <person name="Andreopoulos W."/>
            <person name="Tritt A."/>
            <person name="Riley R."/>
            <person name="Hundley H."/>
            <person name="Johnson J."/>
            <person name="Lipzen A."/>
            <person name="Barry K."/>
            <person name="Lang B.F."/>
            <person name="Cuomo C.A."/>
            <person name="Buchler N.E."/>
            <person name="Grigoriev I.V."/>
            <person name="Spatafora J.W."/>
            <person name="Stajich J.E."/>
            <person name="James T.Y."/>
        </authorList>
    </citation>
    <scope>NUCLEOTIDE SEQUENCE</scope>
    <source>
        <strain evidence="2">AG</strain>
    </source>
</reference>
<proteinExistence type="predicted"/>
<organism evidence="2 3">
    <name type="scientific">Umbelopsis ramanniana AG</name>
    <dbReference type="NCBI Taxonomy" id="1314678"/>
    <lineage>
        <taxon>Eukaryota</taxon>
        <taxon>Fungi</taxon>
        <taxon>Fungi incertae sedis</taxon>
        <taxon>Mucoromycota</taxon>
        <taxon>Mucoromycotina</taxon>
        <taxon>Umbelopsidomycetes</taxon>
        <taxon>Umbelopsidales</taxon>
        <taxon>Umbelopsidaceae</taxon>
        <taxon>Umbelopsis</taxon>
    </lineage>
</organism>
<dbReference type="Proteomes" id="UP001206595">
    <property type="component" value="Unassembled WGS sequence"/>
</dbReference>
<comment type="caution">
    <text evidence="2">The sequence shown here is derived from an EMBL/GenBank/DDBJ whole genome shotgun (WGS) entry which is preliminary data.</text>
</comment>
<dbReference type="SUPFAM" id="SSF52540">
    <property type="entry name" value="P-loop containing nucleoside triphosphate hydrolases"/>
    <property type="match status" value="1"/>
</dbReference>
<sequence>MSFLWNLGTAKKPVASAKPASPPHFQSMNVAFRRGVQYNMKVAIRGDVMTGKSSLFRRLQGADFDSNYISTPQIEVSNIQWKYKDSPDIIKVEVWDVVDRAKNAVTSPSTEAGIKLEHNSAQKQQPKRGTPPPSTAELGDLGLDASTVNVYRNCHAVIFMFDMTKPWTFEYVIKELPSVPGNVSILVLGNFNDKDLNERKVSLDTVHAALYDLNQERIKEKDATKPNLIRYIECSMSTGSGLRFIYAYLGIPFLQLQIESMKQQLESKAIEAVNLLDELDQSNEVPEQLQRIRGQDNFQQPSTSTLDEQRSTMREAWEAELDQIARDHGKEICLGSADRMFLSRHEHFQ</sequence>
<protein>
    <recommendedName>
        <fullName evidence="4">GTP-binding protein</fullName>
    </recommendedName>
</protein>
<dbReference type="RefSeq" id="XP_051449629.1">
    <property type="nucleotide sequence ID" value="XM_051585008.1"/>
</dbReference>
<evidence type="ECO:0008006" key="4">
    <source>
        <dbReference type="Google" id="ProtNLM"/>
    </source>
</evidence>
<dbReference type="PROSITE" id="PS51419">
    <property type="entry name" value="RAB"/>
    <property type="match status" value="1"/>
</dbReference>
<dbReference type="PANTHER" id="PTHR14932:SF1">
    <property type="entry name" value="RAB-LIKE PROTEIN 6"/>
    <property type="match status" value="1"/>
</dbReference>
<dbReference type="SMART" id="SM00175">
    <property type="entry name" value="RAB"/>
    <property type="match status" value="1"/>
</dbReference>
<keyword evidence="3" id="KW-1185">Reference proteome</keyword>
<dbReference type="EMBL" id="MU620892">
    <property type="protein sequence ID" value="KAI8584625.1"/>
    <property type="molecule type" value="Genomic_DNA"/>
</dbReference>
<dbReference type="GO" id="GO:0005829">
    <property type="term" value="C:cytosol"/>
    <property type="evidence" value="ECO:0007669"/>
    <property type="project" value="TreeGrafter"/>
</dbReference>
<name>A0AAD5HHK5_UMBRA</name>
<dbReference type="InterPro" id="IPR027417">
    <property type="entry name" value="P-loop_NTPase"/>
</dbReference>
<dbReference type="GO" id="GO:0005634">
    <property type="term" value="C:nucleus"/>
    <property type="evidence" value="ECO:0007669"/>
    <property type="project" value="TreeGrafter"/>
</dbReference>
<dbReference type="GO" id="GO:0005525">
    <property type="term" value="F:GTP binding"/>
    <property type="evidence" value="ECO:0007669"/>
    <property type="project" value="InterPro"/>
</dbReference>
<reference evidence="2" key="1">
    <citation type="submission" date="2021-06" db="EMBL/GenBank/DDBJ databases">
        <authorList>
            <consortium name="DOE Joint Genome Institute"/>
            <person name="Mondo S.J."/>
            <person name="Amses K.R."/>
            <person name="Simmons D.R."/>
            <person name="Longcore J.E."/>
            <person name="Seto K."/>
            <person name="Alves G.H."/>
            <person name="Bonds A.E."/>
            <person name="Quandt C.A."/>
            <person name="Davis W.J."/>
            <person name="Chang Y."/>
            <person name="Letcher P.M."/>
            <person name="Powell M.J."/>
            <person name="Kuo A."/>
            <person name="Labutti K."/>
            <person name="Pangilinan J."/>
            <person name="Andreopoulos W."/>
            <person name="Tritt A."/>
            <person name="Riley R."/>
            <person name="Hundley H."/>
            <person name="Johnson J."/>
            <person name="Lipzen A."/>
            <person name="Barry K."/>
            <person name="Berbee M.L."/>
            <person name="Buchler N.E."/>
            <person name="Grigoriev I.V."/>
            <person name="Spatafora J.W."/>
            <person name="Stajich J.E."/>
            <person name="James T.Y."/>
        </authorList>
    </citation>
    <scope>NUCLEOTIDE SEQUENCE</scope>
    <source>
        <strain evidence="2">AG</strain>
    </source>
</reference>
<gene>
    <name evidence="2" type="ORF">K450DRAFT_217198</name>
</gene>
<dbReference type="GeneID" id="75910358"/>
<dbReference type="AlphaFoldDB" id="A0AAD5HHK5"/>
<dbReference type="Pfam" id="PF08477">
    <property type="entry name" value="Roc"/>
    <property type="match status" value="1"/>
</dbReference>
<dbReference type="PANTHER" id="PTHR14932">
    <property type="entry name" value="RAS GTPASE-RELATED"/>
    <property type="match status" value="1"/>
</dbReference>
<evidence type="ECO:0000313" key="3">
    <source>
        <dbReference type="Proteomes" id="UP001206595"/>
    </source>
</evidence>
<dbReference type="InterPro" id="IPR040385">
    <property type="entry name" value="RABL6"/>
</dbReference>
<evidence type="ECO:0000256" key="1">
    <source>
        <dbReference type="SAM" id="MobiDB-lite"/>
    </source>
</evidence>
<dbReference type="Gene3D" id="3.40.50.300">
    <property type="entry name" value="P-loop containing nucleotide triphosphate hydrolases"/>
    <property type="match status" value="1"/>
</dbReference>
<evidence type="ECO:0000313" key="2">
    <source>
        <dbReference type="EMBL" id="KAI8584625.1"/>
    </source>
</evidence>
<accession>A0AAD5HHK5</accession>